<dbReference type="Pfam" id="PF25789">
    <property type="entry name" value="TPR_NAA35"/>
    <property type="match status" value="2"/>
</dbReference>
<evidence type="ECO:0000256" key="7">
    <source>
        <dbReference type="ARBA" id="ARBA00045848"/>
    </source>
</evidence>
<protein>
    <recommendedName>
        <fullName evidence="4">N-alpha-acetyltransferase 35, NatC auxiliary subunit</fullName>
    </recommendedName>
    <alternativeName>
        <fullName evidence="6">Protein MAK10 homolog</fullName>
    </alternativeName>
</protein>
<keyword evidence="5" id="KW-0963">Cytoplasm</keyword>
<organism evidence="11 12">
    <name type="scientific">Apodemus speciosus</name>
    <name type="common">Large Japanese field mouse</name>
    <dbReference type="NCBI Taxonomy" id="105296"/>
    <lineage>
        <taxon>Eukaryota</taxon>
        <taxon>Metazoa</taxon>
        <taxon>Chordata</taxon>
        <taxon>Craniata</taxon>
        <taxon>Vertebrata</taxon>
        <taxon>Euteleostomi</taxon>
        <taxon>Mammalia</taxon>
        <taxon>Eutheria</taxon>
        <taxon>Euarchontoglires</taxon>
        <taxon>Glires</taxon>
        <taxon>Rodentia</taxon>
        <taxon>Myomorpha</taxon>
        <taxon>Muroidea</taxon>
        <taxon>Muridae</taxon>
        <taxon>Murinae</taxon>
        <taxon>Apodemus</taxon>
    </lineage>
</organism>
<feature type="domain" description="NAA35-like TPR repeats" evidence="10">
    <location>
        <begin position="507"/>
        <end position="694"/>
    </location>
</feature>
<dbReference type="Pfam" id="PF04112">
    <property type="entry name" value="Mak10"/>
    <property type="match status" value="1"/>
</dbReference>
<evidence type="ECO:0000259" key="9">
    <source>
        <dbReference type="Pfam" id="PF04112"/>
    </source>
</evidence>
<dbReference type="InterPro" id="IPR007244">
    <property type="entry name" value="Naa35_N"/>
</dbReference>
<feature type="compositionally biased region" description="Basic and acidic residues" evidence="8">
    <location>
        <begin position="751"/>
        <end position="761"/>
    </location>
</feature>
<reference evidence="11 12" key="1">
    <citation type="submission" date="2024-08" db="EMBL/GenBank/DDBJ databases">
        <title>The draft genome of Apodemus speciosus.</title>
        <authorList>
            <person name="Nabeshima K."/>
            <person name="Suzuki S."/>
            <person name="Onuma M."/>
        </authorList>
    </citation>
    <scope>NUCLEOTIDE SEQUENCE [LARGE SCALE GENOMIC DNA]</scope>
    <source>
        <strain evidence="11">IB14-021</strain>
    </source>
</reference>
<feature type="region of interest" description="Disordered" evidence="8">
    <location>
        <begin position="750"/>
        <end position="778"/>
    </location>
</feature>
<evidence type="ECO:0000313" key="12">
    <source>
        <dbReference type="Proteomes" id="UP001623349"/>
    </source>
</evidence>
<evidence type="ECO:0000256" key="6">
    <source>
        <dbReference type="ARBA" id="ARBA00030494"/>
    </source>
</evidence>
<evidence type="ECO:0000256" key="4">
    <source>
        <dbReference type="ARBA" id="ARBA00013618"/>
    </source>
</evidence>
<dbReference type="InterPro" id="IPR057982">
    <property type="entry name" value="TPR_NAA35"/>
</dbReference>
<gene>
    <name evidence="11" type="ORF">APTSU1_001350400</name>
</gene>
<comment type="function">
    <text evidence="7">Auxillary component of the N-terminal acetyltransferase C (NatC) complex which catalyzes acetylation of N-terminal methionine residues. N-terminal acetylation protects proteins from ubiquitination and degradation by the N-end rule pathway. Involved in regulation of apoptosis and proliferation of smooth muscle cells.</text>
</comment>
<accession>A0ABQ0FG86</accession>
<evidence type="ECO:0000256" key="8">
    <source>
        <dbReference type="SAM" id="MobiDB-lite"/>
    </source>
</evidence>
<evidence type="ECO:0000256" key="1">
    <source>
        <dbReference type="ARBA" id="ARBA00004496"/>
    </source>
</evidence>
<dbReference type="PANTHER" id="PTHR21373:SF0">
    <property type="entry name" value="N-ALPHA-ACETYLTRANSFERASE 35, NATC AUXILIARY SUBUNIT"/>
    <property type="match status" value="1"/>
</dbReference>
<evidence type="ECO:0000256" key="5">
    <source>
        <dbReference type="ARBA" id="ARBA00022490"/>
    </source>
</evidence>
<evidence type="ECO:0000256" key="3">
    <source>
        <dbReference type="ARBA" id="ARBA00011549"/>
    </source>
</evidence>
<dbReference type="InterPro" id="IPR057983">
    <property type="entry name" value="NAA35-like_N"/>
</dbReference>
<name>A0ABQ0FG86_APOSI</name>
<feature type="compositionally biased region" description="Basic residues" evidence="8">
    <location>
        <begin position="763"/>
        <end position="776"/>
    </location>
</feature>
<evidence type="ECO:0000259" key="10">
    <source>
        <dbReference type="Pfam" id="PF25789"/>
    </source>
</evidence>
<proteinExistence type="inferred from homology"/>
<comment type="subunit">
    <text evidence="3">Component of the N-terminal acetyltransferase C (NatC) complex, which is composed of NAA35, NAA38 and NAA30.</text>
</comment>
<evidence type="ECO:0000313" key="11">
    <source>
        <dbReference type="EMBL" id="GAB1298268.1"/>
    </source>
</evidence>
<keyword evidence="12" id="KW-1185">Reference proteome</keyword>
<sequence length="977" mass="110277">MRRSRNSKAFCLQSLGNLSTQPWGSFAAPVPCQSYIFLPHTSVPFAGIMVMKAAVDDDASGWELSVPEKMEKSSTSWVDITQDFEDACRELKLGELLHDKLFGLFEAMSAIEMMDPKMDAGMIGNQVNRKVLNFEQAIKDGTIKIKDLSLPELIGIMDTCFCCLITWLEGHSLAQTVFTCLYIHNPDFIEDPAMKAFALGILKICDIAREKVNKAAVFEELVSLCSPGCPGTYSVDQASLELRNPPACLPSVCATTARLILFIQSGFSKSACLCLPSAGTTGVHHHARLSLLFYTTQDHILGMVLHRKLGRPTAAINEVNIHTGPPDGGIFFPLEDFQSMTYGFKMANSVTDLRVTGMLKDVEDDMQRRVKSTRSRQGEERDPEVELEVIARLFCHQQCLAAFSRVKFTRVLLTVLIAFTKKETSAVAEAQKLMVQAADLLSAIHTSLHHGIQAQNGTTKGDHPIMMGFEPLVNQRLLPPTFPRYAKIIKREEMVNYFSRLIDRIKTVCEVVNLPNLHCILRIFSANLANSLHVFSQDLCYNTTFLVDNKKVFGTHLMQDMVKDALRSFVSPPVLSPKCCLYNNHQAKDCIDSFVTHCVRVQPFCSLVQIHGHNRARQRDKLGHILEEFATLQDEAEKVDAALHTMLLKQEPQRQHLACLGTWVLYHNLRIMIQYLLSGFELELYSMHEYYYIYCRGKTIEVLNKNSSRCLEGQSLSALSLPHHLSSGYLSEFLYAWLMSTLSRADGSQMAEERIMEEQQKGRSSKKTKKKKKVRPLSREITMSQAYQNMCAGMFKTMVAFDMDGKVRKPKFELDSEQVRYEHRFAPFNSVMTPPPVHYLQFKEMSDLNKYSPPPQSPELYVAASKHFQQAKMILENIPNPDREVSRILKVAKPNFVVMKLLAGGHKKESKSSSRIRLLCSQILSCCETGLKETAKTTVSTLGDTSVCHTWGHKVDFLNDRQPAKRKTSFDTLTWRG</sequence>
<dbReference type="EMBL" id="BAAFST010000013">
    <property type="protein sequence ID" value="GAB1298268.1"/>
    <property type="molecule type" value="Genomic_DNA"/>
</dbReference>
<evidence type="ECO:0000256" key="2">
    <source>
        <dbReference type="ARBA" id="ARBA00006289"/>
    </source>
</evidence>
<comment type="similarity">
    <text evidence="2">Belongs to the MAK10 family.</text>
</comment>
<feature type="domain" description="NAA35-like TPR repeats" evidence="10">
    <location>
        <begin position="729"/>
        <end position="913"/>
    </location>
</feature>
<dbReference type="Proteomes" id="UP001623349">
    <property type="component" value="Unassembled WGS sequence"/>
</dbReference>
<comment type="caution">
    <text evidence="11">The sequence shown here is derived from an EMBL/GenBank/DDBJ whole genome shotgun (WGS) entry which is preliminary data.</text>
</comment>
<comment type="subcellular location">
    <subcellularLocation>
        <location evidence="1">Cytoplasm</location>
    </subcellularLocation>
</comment>
<dbReference type="PANTHER" id="PTHR21373">
    <property type="entry name" value="GLUCOSE REPRESSIBLE PROTEIN MAK10"/>
    <property type="match status" value="1"/>
</dbReference>
<feature type="domain" description="NAA35-like N-terminal" evidence="9">
    <location>
        <begin position="94"/>
        <end position="185"/>
    </location>
</feature>